<gene>
    <name evidence="2" type="primary">mobC</name>
    <name evidence="3" type="ORF">C5O77_01150</name>
    <name evidence="2" type="ORF">GIX76_08955</name>
</gene>
<comment type="caution">
    <text evidence="3">The sequence shown here is derived from an EMBL/GenBank/DDBJ whole genome shotgun (WGS) entry which is preliminary data.</text>
</comment>
<organism evidence="3">
    <name type="scientific">Limosilactobacillus reuteri</name>
    <name type="common">Lactobacillus reuteri</name>
    <dbReference type="NCBI Taxonomy" id="1598"/>
    <lineage>
        <taxon>Bacteria</taxon>
        <taxon>Bacillati</taxon>
        <taxon>Bacillota</taxon>
        <taxon>Bacilli</taxon>
        <taxon>Lactobacillales</taxon>
        <taxon>Lactobacillaceae</taxon>
        <taxon>Limosilactobacillus</taxon>
    </lineage>
</organism>
<dbReference type="Pfam" id="PF05713">
    <property type="entry name" value="MobC"/>
    <property type="match status" value="1"/>
</dbReference>
<accession>A0A3M6SGK6</accession>
<evidence type="ECO:0000313" key="3">
    <source>
        <dbReference type="EMBL" id="RMX26579.1"/>
    </source>
</evidence>
<keyword evidence="3" id="KW-0614">Plasmid</keyword>
<feature type="domain" description="Bacterial mobilisation" evidence="1">
    <location>
        <begin position="81"/>
        <end position="116"/>
    </location>
</feature>
<dbReference type="EMBL" id="WJND01000018">
    <property type="protein sequence ID" value="MRG90105.1"/>
    <property type="molecule type" value="Genomic_DNA"/>
</dbReference>
<dbReference type="Proteomes" id="UP000460207">
    <property type="component" value="Unassembled WGS sequence"/>
</dbReference>
<evidence type="ECO:0000313" key="2">
    <source>
        <dbReference type="EMBL" id="MRG90105.1"/>
    </source>
</evidence>
<dbReference type="RefSeq" id="WP_124215907.1">
    <property type="nucleotide sequence ID" value="NZ_CM011640.1"/>
</dbReference>
<proteinExistence type="predicted"/>
<sequence length="124" mass="14282">MAKLVNKHIRITEQQDQHLLALSAKTGYNVNELIRKILDNVDDVTLTTALSRQQATANREMQLLASRKYIMDTLSRTQVFNNINQIAHYVNKYPNNDLGKELVNAFNTVSKRIDELRSDINEHC</sequence>
<dbReference type="InterPro" id="IPR008687">
    <property type="entry name" value="MobC"/>
</dbReference>
<evidence type="ECO:0000259" key="1">
    <source>
        <dbReference type="Pfam" id="PF05713"/>
    </source>
</evidence>
<reference evidence="3" key="1">
    <citation type="journal article" date="2018" name="J Appl Environ Microbiol">
        <title>The gut symbionts Lactobacillus reuteri R2lc and 2010 encode a polyketide synthase cluster that activates the mammalian aryl-hydrocarbon receptor.</title>
        <authorList>
            <person name="Ozcam M."/>
            <person name="Roos S."/>
            <person name="Van Pijkeren J.P."/>
        </authorList>
    </citation>
    <scope>NUCLEOTIDE SEQUENCE [LARGE SCALE GENOMIC DNA]</scope>
    <source>
        <strain evidence="3">R2lc</strain>
        <plasmid evidence="3">pVP-R2lc02</plasmid>
    </source>
</reference>
<name>A0A3M6SGK6_LIMRT</name>
<reference evidence="2 4" key="2">
    <citation type="submission" date="2019-11" db="EMBL/GenBank/DDBJ databases">
        <title>Draft genome sequence of 12 host-associated Lactobacillus reuteri rodent strains.</title>
        <authorList>
            <person name="Zhang S."/>
            <person name="Ozcam M."/>
            <person name="Van Pijkeren J.P."/>
        </authorList>
    </citation>
    <scope>NUCLEOTIDE SEQUENCE [LARGE SCALE GENOMIC DNA]</scope>
    <source>
        <strain evidence="2 4">N4I</strain>
    </source>
</reference>
<geneLocation type="plasmid" evidence="3">
    <name>pVP-R2lc02</name>
</geneLocation>
<dbReference type="AlphaFoldDB" id="A0A3M6SGK6"/>
<dbReference type="EMBL" id="PTLS01000016">
    <property type="protein sequence ID" value="RMX26579.1"/>
    <property type="molecule type" value="Genomic_DNA"/>
</dbReference>
<evidence type="ECO:0000313" key="4">
    <source>
        <dbReference type="Proteomes" id="UP000460207"/>
    </source>
</evidence>
<protein>
    <submittedName>
        <fullName evidence="2">Plasmid mobilization relaxosome protein MobC</fullName>
    </submittedName>
</protein>
<dbReference type="Proteomes" id="UP000276940">
    <property type="component" value="Plasmid pVP-R2lc02"/>
</dbReference>